<proteinExistence type="predicted"/>
<evidence type="ECO:0000313" key="3">
    <source>
        <dbReference type="Proteomes" id="UP000499080"/>
    </source>
</evidence>
<feature type="compositionally biased region" description="Basic and acidic residues" evidence="1">
    <location>
        <begin position="77"/>
        <end position="93"/>
    </location>
</feature>
<organism evidence="2 3">
    <name type="scientific">Araneus ventricosus</name>
    <name type="common">Orbweaver spider</name>
    <name type="synonym">Epeira ventricosa</name>
    <dbReference type="NCBI Taxonomy" id="182803"/>
    <lineage>
        <taxon>Eukaryota</taxon>
        <taxon>Metazoa</taxon>
        <taxon>Ecdysozoa</taxon>
        <taxon>Arthropoda</taxon>
        <taxon>Chelicerata</taxon>
        <taxon>Arachnida</taxon>
        <taxon>Araneae</taxon>
        <taxon>Araneomorphae</taxon>
        <taxon>Entelegynae</taxon>
        <taxon>Araneoidea</taxon>
        <taxon>Araneidae</taxon>
        <taxon>Araneus</taxon>
    </lineage>
</organism>
<keyword evidence="3" id="KW-1185">Reference proteome</keyword>
<reference evidence="2 3" key="1">
    <citation type="journal article" date="2019" name="Sci. Rep.">
        <title>Orb-weaving spider Araneus ventricosus genome elucidates the spidroin gene catalogue.</title>
        <authorList>
            <person name="Kono N."/>
            <person name="Nakamura H."/>
            <person name="Ohtoshi R."/>
            <person name="Moran D.A.P."/>
            <person name="Shinohara A."/>
            <person name="Yoshida Y."/>
            <person name="Fujiwara M."/>
            <person name="Mori M."/>
            <person name="Tomita M."/>
            <person name="Arakawa K."/>
        </authorList>
    </citation>
    <scope>NUCLEOTIDE SEQUENCE [LARGE SCALE GENOMIC DNA]</scope>
</reference>
<gene>
    <name evidence="2" type="ORF">AVEN_159162_1</name>
</gene>
<dbReference type="EMBL" id="BGPR01005768">
    <property type="protein sequence ID" value="GBN13300.1"/>
    <property type="molecule type" value="Genomic_DNA"/>
</dbReference>
<dbReference type="AlphaFoldDB" id="A0A4Y2LGL1"/>
<evidence type="ECO:0000256" key="1">
    <source>
        <dbReference type="SAM" id="MobiDB-lite"/>
    </source>
</evidence>
<name>A0A4Y2LGL1_ARAVE</name>
<comment type="caution">
    <text evidence="2">The sequence shown here is derived from an EMBL/GenBank/DDBJ whole genome shotgun (WGS) entry which is preliminary data.</text>
</comment>
<evidence type="ECO:0000313" key="2">
    <source>
        <dbReference type="EMBL" id="GBN13300.1"/>
    </source>
</evidence>
<dbReference type="Proteomes" id="UP000499080">
    <property type="component" value="Unassembled WGS sequence"/>
</dbReference>
<feature type="region of interest" description="Disordered" evidence="1">
    <location>
        <begin position="65"/>
        <end position="93"/>
    </location>
</feature>
<accession>A0A4Y2LGL1</accession>
<protein>
    <submittedName>
        <fullName evidence="2">Uncharacterized protein</fullName>
    </submittedName>
</protein>
<sequence>MDYRMDVIRVAKRLCLRPPLLAAVKERKVHNENASHGSEMDYRMDVIRVAKRLCLRPPLRAAVKERRVRNENASCSERTEGRQRMPHMSEMDSMDVIRDQETVFKGLLYMQQ</sequence>